<reference evidence="3 4" key="1">
    <citation type="journal article" date="2016" name="PLoS Pathog.">
        <title>Biosynthesis of antibiotic leucinostatins in bio-control fungus Purpureocillium lilacinum and their inhibition on phytophthora revealed by genome mining.</title>
        <authorList>
            <person name="Wang G."/>
            <person name="Liu Z."/>
            <person name="Lin R."/>
            <person name="Li E."/>
            <person name="Mao Z."/>
            <person name="Ling J."/>
            <person name="Yang Y."/>
            <person name="Yin W.B."/>
            <person name="Xie B."/>
        </authorList>
    </citation>
    <scope>NUCLEOTIDE SEQUENCE [LARGE SCALE GENOMIC DNA]</scope>
    <source>
        <strain evidence="3">170</strain>
    </source>
</reference>
<proteinExistence type="predicted"/>
<feature type="domain" description="Peptidase M24" evidence="2">
    <location>
        <begin position="191"/>
        <end position="367"/>
    </location>
</feature>
<dbReference type="GeneID" id="28857757"/>
<evidence type="ECO:0000313" key="3">
    <source>
        <dbReference type="EMBL" id="OAQ66326.1"/>
    </source>
</evidence>
<dbReference type="RefSeq" id="XP_018143413.1">
    <property type="nucleotide sequence ID" value="XM_018293763.1"/>
</dbReference>
<dbReference type="OrthoDB" id="3632757at2759"/>
<keyword evidence="4" id="KW-1185">Reference proteome</keyword>
<gene>
    <name evidence="3" type="ORF">VFPPC_16010</name>
</gene>
<comment type="caution">
    <text evidence="3">The sequence shown here is derived from an EMBL/GenBank/DDBJ whole genome shotgun (WGS) entry which is preliminary data.</text>
</comment>
<name>A0A179FL13_METCM</name>
<dbReference type="SUPFAM" id="SSF55920">
    <property type="entry name" value="Creatinase/aminopeptidase"/>
    <property type="match status" value="1"/>
</dbReference>
<evidence type="ECO:0000313" key="4">
    <source>
        <dbReference type="Proteomes" id="UP000078397"/>
    </source>
</evidence>
<dbReference type="Proteomes" id="UP000078397">
    <property type="component" value="Unassembled WGS sequence"/>
</dbReference>
<dbReference type="EMBL" id="LSBJ02000004">
    <property type="protein sequence ID" value="OAQ66326.1"/>
    <property type="molecule type" value="Genomic_DNA"/>
</dbReference>
<dbReference type="Gene3D" id="3.90.230.10">
    <property type="entry name" value="Creatinase/methionine aminopeptidase superfamily"/>
    <property type="match status" value="1"/>
</dbReference>
<dbReference type="InterPro" id="IPR000994">
    <property type="entry name" value="Pept_M24"/>
</dbReference>
<dbReference type="GO" id="GO:0004177">
    <property type="term" value="F:aminopeptidase activity"/>
    <property type="evidence" value="ECO:0007669"/>
    <property type="project" value="UniProtKB-KW"/>
</dbReference>
<keyword evidence="3" id="KW-0378">Hydrolase</keyword>
<keyword evidence="3" id="KW-0031">Aminopeptidase</keyword>
<dbReference type="InterPro" id="IPR036005">
    <property type="entry name" value="Creatinase/aminopeptidase-like"/>
</dbReference>
<dbReference type="Pfam" id="PF00557">
    <property type="entry name" value="Peptidase_M24"/>
    <property type="match status" value="1"/>
</dbReference>
<organism evidence="3 4">
    <name type="scientific">Pochonia chlamydosporia 170</name>
    <dbReference type="NCBI Taxonomy" id="1380566"/>
    <lineage>
        <taxon>Eukaryota</taxon>
        <taxon>Fungi</taxon>
        <taxon>Dikarya</taxon>
        <taxon>Ascomycota</taxon>
        <taxon>Pezizomycotina</taxon>
        <taxon>Sordariomycetes</taxon>
        <taxon>Hypocreomycetidae</taxon>
        <taxon>Hypocreales</taxon>
        <taxon>Clavicipitaceae</taxon>
        <taxon>Pochonia</taxon>
    </lineage>
</organism>
<keyword evidence="1" id="KW-0732">Signal</keyword>
<dbReference type="KEGG" id="pchm:VFPPC_16010"/>
<dbReference type="AlphaFoldDB" id="A0A179FL13"/>
<accession>A0A179FL13</accession>
<dbReference type="STRING" id="1380566.A0A179FL13"/>
<protein>
    <submittedName>
        <fullName evidence="3">Xaa-pro aminopeptidase family enzyme protein</fullName>
    </submittedName>
</protein>
<evidence type="ECO:0000256" key="1">
    <source>
        <dbReference type="SAM" id="SignalP"/>
    </source>
</evidence>
<evidence type="ECO:0000259" key="2">
    <source>
        <dbReference type="Pfam" id="PF00557"/>
    </source>
</evidence>
<sequence>MKLTSIATLLIGSLAIADPTPQYQLLPPLRDQAALQDKWTAERKASIPKLLQKHNIDAWLISQREYAEETIFWTLKSATQFSARRRTTTLFLAKTPDNSPTTYTWIDNTPKVWDELASLLEKHQPSTIAINAHPELAFSSGLHAGEYKAMSTALGAKWTSRFVVKPLLGIEYIGTQISARLPWYRKLQETAWAIISEAFSAAVITPGKTTTADVEWWMREKIQSLNYTTWFQPDVSIVSEDSHWGQNTKLERTIRHGDYLHVDFGVTAMGMNTDTQHLAYVLFPGQNGDDVPRGLREGLKKGNRLQDMTRRHMKPGRTGNQILKAIREEMAEEGIEGKIYCHAIGDWGHSAGTVIGMTNLQDKVPDLGDLPLLPRTWYSVELMADHFVPELNASLKFPLEEDVYWAEDGKGSGSFEWVYGQQTEFHLIHSTKGGKNLDTEEL</sequence>
<feature type="signal peptide" evidence="1">
    <location>
        <begin position="1"/>
        <end position="17"/>
    </location>
</feature>
<keyword evidence="3" id="KW-0645">Protease</keyword>
<feature type="chain" id="PRO_5008101837" evidence="1">
    <location>
        <begin position="18"/>
        <end position="442"/>
    </location>
</feature>